<dbReference type="Gene3D" id="3.40.309.10">
    <property type="entry name" value="Aldehyde Dehydrogenase, Chain A, domain 2"/>
    <property type="match status" value="1"/>
</dbReference>
<dbReference type="EC" id="1.2.1.32" evidence="5"/>
<feature type="domain" description="Aldehyde dehydrogenase" evidence="4">
    <location>
        <begin position="21"/>
        <end position="403"/>
    </location>
</feature>
<dbReference type="PANTHER" id="PTHR43720:SF2">
    <property type="entry name" value="2-AMINOMUCONIC SEMIALDEHYDE DEHYDROGENASE"/>
    <property type="match status" value="1"/>
</dbReference>
<sequence>MIELQAIRWGEPYESLDVDEVKHFYTGEPVAKMHCVGSGIVQRDAKKAKFARRALQDMSPAELIEKCKHAGELFENGTLTVGDSQQTPEDFIQQQSATTGMPVSMCRANVTKNAFVLKNIDTILDALTRGLDLNILARGYGEEGRGVTLSYQAQCDALGAVLPSNSPGVHTLWIPVIALQIGLVLKPGSSEPWTPYRVYSAMVEAGIPRETFCLYPGAGADIGGAILSSCRRSMIFGGPQTIQQYSGNPKVQVHGPGYSKILLGDDCVDNWEQYIDMMADSVYRNGGRSCLNASSIYASRHTKEIAEALAAKLGPIEVLPPDDPNAGLAAFTIEGAAKAIWGAIENDAQAPLVTDMTSKYGDRLVERDPVAYLRPVVLHHASIESDSRNKEYMFPMVNVVECPEAKMLDAIDYSLICTGVTNNESLRRDLLDSTNIDRLNLGPIPTPQVDWLQPHEGNLIEFLYKNRAVQVAN</sequence>
<dbReference type="InterPro" id="IPR015590">
    <property type="entry name" value="Aldehyde_DH_dom"/>
</dbReference>
<keyword evidence="3" id="KW-0520">NAD</keyword>
<dbReference type="InterPro" id="IPR016161">
    <property type="entry name" value="Ald_DH/histidinol_DH"/>
</dbReference>
<dbReference type="Proteomes" id="UP000315750">
    <property type="component" value="Chromosome"/>
</dbReference>
<dbReference type="AlphaFoldDB" id="A0A518AV30"/>
<dbReference type="SUPFAM" id="SSF53720">
    <property type="entry name" value="ALDH-like"/>
    <property type="match status" value="1"/>
</dbReference>
<evidence type="ECO:0000259" key="4">
    <source>
        <dbReference type="Pfam" id="PF00171"/>
    </source>
</evidence>
<reference evidence="5 6" key="1">
    <citation type="submission" date="2019-02" db="EMBL/GenBank/DDBJ databases">
        <title>Deep-cultivation of Planctomycetes and their phenomic and genomic characterization uncovers novel biology.</title>
        <authorList>
            <person name="Wiegand S."/>
            <person name="Jogler M."/>
            <person name="Boedeker C."/>
            <person name="Pinto D."/>
            <person name="Vollmers J."/>
            <person name="Rivas-Marin E."/>
            <person name="Kohn T."/>
            <person name="Peeters S.H."/>
            <person name="Heuer A."/>
            <person name="Rast P."/>
            <person name="Oberbeckmann S."/>
            <person name="Bunk B."/>
            <person name="Jeske O."/>
            <person name="Meyerdierks A."/>
            <person name="Storesund J.E."/>
            <person name="Kallscheuer N."/>
            <person name="Luecker S."/>
            <person name="Lage O.M."/>
            <person name="Pohl T."/>
            <person name="Merkel B.J."/>
            <person name="Hornburger P."/>
            <person name="Mueller R.-W."/>
            <person name="Bruemmer F."/>
            <person name="Labrenz M."/>
            <person name="Spormann A.M."/>
            <person name="Op den Camp H."/>
            <person name="Overmann J."/>
            <person name="Amann R."/>
            <person name="Jetten M.S.M."/>
            <person name="Mascher T."/>
            <person name="Medema M.H."/>
            <person name="Devos D.P."/>
            <person name="Kaster A.-K."/>
            <person name="Ovreas L."/>
            <person name="Rohde M."/>
            <person name="Galperin M.Y."/>
            <person name="Jogler C."/>
        </authorList>
    </citation>
    <scope>NUCLEOTIDE SEQUENCE [LARGE SCALE GENOMIC DNA]</scope>
    <source>
        <strain evidence="5 6">Pan181</strain>
    </source>
</reference>
<dbReference type="KEGG" id="amuc:Pan181_48120"/>
<dbReference type="InterPro" id="IPR016163">
    <property type="entry name" value="Ald_DH_C"/>
</dbReference>
<evidence type="ECO:0000313" key="6">
    <source>
        <dbReference type="Proteomes" id="UP000315750"/>
    </source>
</evidence>
<protein>
    <submittedName>
        <fullName evidence="5">2-aminomuconic 6-semialdehyde dehydrogenase</fullName>
        <ecNumber evidence="5">1.2.1.32</ecNumber>
    </submittedName>
</protein>
<dbReference type="InterPro" id="IPR016162">
    <property type="entry name" value="Ald_DH_N"/>
</dbReference>
<dbReference type="EMBL" id="CP036278">
    <property type="protein sequence ID" value="QDU58573.1"/>
    <property type="molecule type" value="Genomic_DNA"/>
</dbReference>
<keyword evidence="2 5" id="KW-0560">Oxidoreductase</keyword>
<dbReference type="OrthoDB" id="229416at2"/>
<name>A0A518AV30_9BACT</name>
<evidence type="ECO:0000313" key="5">
    <source>
        <dbReference type="EMBL" id="QDU58573.1"/>
    </source>
</evidence>
<dbReference type="Gene3D" id="3.40.605.10">
    <property type="entry name" value="Aldehyde Dehydrogenase, Chain A, domain 1"/>
    <property type="match status" value="1"/>
</dbReference>
<dbReference type="GO" id="GO:0047102">
    <property type="term" value="F:aminomuconate-semialdehyde dehydrogenase activity"/>
    <property type="evidence" value="ECO:0007669"/>
    <property type="project" value="UniProtKB-EC"/>
</dbReference>
<evidence type="ECO:0000256" key="3">
    <source>
        <dbReference type="ARBA" id="ARBA00023027"/>
    </source>
</evidence>
<keyword evidence="6" id="KW-1185">Reference proteome</keyword>
<organism evidence="5 6">
    <name type="scientific">Aeoliella mucimassa</name>
    <dbReference type="NCBI Taxonomy" id="2527972"/>
    <lineage>
        <taxon>Bacteria</taxon>
        <taxon>Pseudomonadati</taxon>
        <taxon>Planctomycetota</taxon>
        <taxon>Planctomycetia</taxon>
        <taxon>Pirellulales</taxon>
        <taxon>Lacipirellulaceae</taxon>
        <taxon>Aeoliella</taxon>
    </lineage>
</organism>
<dbReference type="PANTHER" id="PTHR43720">
    <property type="entry name" value="2-AMINOMUCONIC SEMIALDEHYDE DEHYDROGENASE"/>
    <property type="match status" value="1"/>
</dbReference>
<dbReference type="RefSeq" id="WP_145250750.1">
    <property type="nucleotide sequence ID" value="NZ_CP036278.1"/>
</dbReference>
<comment type="similarity">
    <text evidence="1">Belongs to the aldehyde dehydrogenase family.</text>
</comment>
<gene>
    <name evidence="5" type="primary">amnC</name>
    <name evidence="5" type="ORF">Pan181_48120</name>
</gene>
<dbReference type="Pfam" id="PF00171">
    <property type="entry name" value="Aldedh"/>
    <property type="match status" value="1"/>
</dbReference>
<accession>A0A518AV30</accession>
<proteinExistence type="inferred from homology"/>
<evidence type="ECO:0000256" key="1">
    <source>
        <dbReference type="ARBA" id="ARBA00009986"/>
    </source>
</evidence>
<evidence type="ECO:0000256" key="2">
    <source>
        <dbReference type="ARBA" id="ARBA00023002"/>
    </source>
</evidence>